<dbReference type="EnsemblPlants" id="MELO3C028647.2.1">
    <property type="protein sequence ID" value="MELO3C028647.2.1"/>
    <property type="gene ID" value="MELO3C028647.2"/>
</dbReference>
<feature type="transmembrane region" description="Helical" evidence="1">
    <location>
        <begin position="15"/>
        <end position="34"/>
    </location>
</feature>
<protein>
    <submittedName>
        <fullName evidence="2">Uncharacterized protein</fullName>
    </submittedName>
</protein>
<dbReference type="Gramene" id="MELO3C028647.2.1">
    <property type="protein sequence ID" value="MELO3C028647.2.1"/>
    <property type="gene ID" value="MELO3C028647.2"/>
</dbReference>
<accession>A0A9I9E4I5</accession>
<name>A0A9I9E4I5_CUCME</name>
<proteinExistence type="predicted"/>
<keyword evidence="1" id="KW-0472">Membrane</keyword>
<keyword evidence="1" id="KW-0812">Transmembrane</keyword>
<evidence type="ECO:0000313" key="2">
    <source>
        <dbReference type="EnsemblPlants" id="MELO3C028647.2.1"/>
    </source>
</evidence>
<evidence type="ECO:0000256" key="1">
    <source>
        <dbReference type="SAM" id="Phobius"/>
    </source>
</evidence>
<dbReference type="AlphaFoldDB" id="A0A9I9E4I5"/>
<organism evidence="2">
    <name type="scientific">Cucumis melo</name>
    <name type="common">Muskmelon</name>
    <dbReference type="NCBI Taxonomy" id="3656"/>
    <lineage>
        <taxon>Eukaryota</taxon>
        <taxon>Viridiplantae</taxon>
        <taxon>Streptophyta</taxon>
        <taxon>Embryophyta</taxon>
        <taxon>Tracheophyta</taxon>
        <taxon>Spermatophyta</taxon>
        <taxon>Magnoliopsida</taxon>
        <taxon>eudicotyledons</taxon>
        <taxon>Gunneridae</taxon>
        <taxon>Pentapetalae</taxon>
        <taxon>rosids</taxon>
        <taxon>fabids</taxon>
        <taxon>Cucurbitales</taxon>
        <taxon>Cucurbitaceae</taxon>
        <taxon>Benincaseae</taxon>
        <taxon>Cucumis</taxon>
    </lineage>
</organism>
<reference evidence="2" key="1">
    <citation type="submission" date="2023-03" db="UniProtKB">
        <authorList>
            <consortium name="EnsemblPlants"/>
        </authorList>
    </citation>
    <scope>IDENTIFICATION</scope>
</reference>
<sequence length="65" mass="7821">MLLVIISNRFTKMTWFLTYWYFLQAVTYMIILRLQMEVSPRKGKLVLWLKQTLIPSQDGKSLMHV</sequence>
<keyword evidence="1" id="KW-1133">Transmembrane helix</keyword>